<dbReference type="Gene3D" id="3.30.565.10">
    <property type="entry name" value="Histidine kinase-like ATPase, C-terminal domain"/>
    <property type="match status" value="1"/>
</dbReference>
<evidence type="ECO:0000256" key="3">
    <source>
        <dbReference type="ARBA" id="ARBA00012438"/>
    </source>
</evidence>
<proteinExistence type="predicted"/>
<dbReference type="InterPro" id="IPR005467">
    <property type="entry name" value="His_kinase_dom"/>
</dbReference>
<dbReference type="Pfam" id="PF02518">
    <property type="entry name" value="HATPase_c"/>
    <property type="match status" value="1"/>
</dbReference>
<keyword evidence="8" id="KW-0547">Nucleotide-binding</keyword>
<evidence type="ECO:0000256" key="13">
    <source>
        <dbReference type="SAM" id="Phobius"/>
    </source>
</evidence>
<evidence type="ECO:0000256" key="8">
    <source>
        <dbReference type="ARBA" id="ARBA00022741"/>
    </source>
</evidence>
<keyword evidence="10" id="KW-0067">ATP-binding</keyword>
<sequence length="417" mass="42500">MLVAAAMTLTLLAFLAPLALLVRSVAEDTAVDRAARDAQTLALLVATGDRDAVALAAERMNAAGSFTVYLADGTTLGAPAPATDAVRFARSGRSLTVASDSGREIVLAVQGEGVAVVRAQVPEADLRRGVSRAWLMLAGLGALLLGLGVVVADRLAVSLVRPMGEVSAASRQLAAGQLDVRAAVAGPPEVREAAAALNHLAGRIQELLQQERENVADLSHRLRTPLTALRLEAETLPDPHAGRVAARIDGLERTVSALIRQARQRVAEPSGCDIAAVVAQRVTFWSALAEDTDRAMTSQLDDGPLPAAVPADELAAAVDALLGNVFAHTPDGVSFSVGLTRSGDVARLVVADEGGGLPGLTGRGISGGGSTGLGLDIASRLAASGGGSLRAGARSDGRPGTEVVLDLALVRPVLTSA</sequence>
<gene>
    <name evidence="16" type="ORF">GCM10010201_06220</name>
</gene>
<evidence type="ECO:0000256" key="6">
    <source>
        <dbReference type="ARBA" id="ARBA00022679"/>
    </source>
</evidence>
<dbReference type="SUPFAM" id="SSF158472">
    <property type="entry name" value="HAMP domain-like"/>
    <property type="match status" value="1"/>
</dbReference>
<dbReference type="CDD" id="cd06225">
    <property type="entry name" value="HAMP"/>
    <property type="match status" value="1"/>
</dbReference>
<keyword evidence="11 13" id="KW-1133">Transmembrane helix</keyword>
<dbReference type="EC" id="2.7.13.3" evidence="3"/>
<dbReference type="InterPro" id="IPR003661">
    <property type="entry name" value="HisK_dim/P_dom"/>
</dbReference>
<dbReference type="PROSITE" id="PS50885">
    <property type="entry name" value="HAMP"/>
    <property type="match status" value="1"/>
</dbReference>
<evidence type="ECO:0000313" key="16">
    <source>
        <dbReference type="EMBL" id="GAA2513342.1"/>
    </source>
</evidence>
<evidence type="ECO:0000256" key="10">
    <source>
        <dbReference type="ARBA" id="ARBA00022840"/>
    </source>
</evidence>
<keyword evidence="6" id="KW-0808">Transferase</keyword>
<evidence type="ECO:0000256" key="9">
    <source>
        <dbReference type="ARBA" id="ARBA00022777"/>
    </source>
</evidence>
<keyword evidence="17" id="KW-1185">Reference proteome</keyword>
<evidence type="ECO:0000256" key="2">
    <source>
        <dbReference type="ARBA" id="ARBA00004651"/>
    </source>
</evidence>
<evidence type="ECO:0000256" key="5">
    <source>
        <dbReference type="ARBA" id="ARBA00022553"/>
    </source>
</evidence>
<dbReference type="SMART" id="SM00387">
    <property type="entry name" value="HATPase_c"/>
    <property type="match status" value="1"/>
</dbReference>
<keyword evidence="13" id="KW-0472">Membrane</keyword>
<dbReference type="InterPro" id="IPR050980">
    <property type="entry name" value="2C_sensor_his_kinase"/>
</dbReference>
<dbReference type="PROSITE" id="PS50109">
    <property type="entry name" value="HIS_KIN"/>
    <property type="match status" value="1"/>
</dbReference>
<evidence type="ECO:0000256" key="4">
    <source>
        <dbReference type="ARBA" id="ARBA00022475"/>
    </source>
</evidence>
<evidence type="ECO:0000259" key="15">
    <source>
        <dbReference type="PROSITE" id="PS50885"/>
    </source>
</evidence>
<evidence type="ECO:0000259" key="14">
    <source>
        <dbReference type="PROSITE" id="PS50109"/>
    </source>
</evidence>
<dbReference type="SMART" id="SM00388">
    <property type="entry name" value="HisKA"/>
    <property type="match status" value="1"/>
</dbReference>
<dbReference type="SUPFAM" id="SSF55874">
    <property type="entry name" value="ATPase domain of HSP90 chaperone/DNA topoisomerase II/histidine kinase"/>
    <property type="match status" value="1"/>
</dbReference>
<keyword evidence="4" id="KW-1003">Cell membrane</keyword>
<dbReference type="InterPro" id="IPR036097">
    <property type="entry name" value="HisK_dim/P_sf"/>
</dbReference>
<dbReference type="EMBL" id="BAAARY010000002">
    <property type="protein sequence ID" value="GAA2513342.1"/>
    <property type="molecule type" value="Genomic_DNA"/>
</dbReference>
<keyword evidence="5" id="KW-0597">Phosphoprotein</keyword>
<keyword evidence="7 13" id="KW-0812">Transmembrane</keyword>
<dbReference type="InterPro" id="IPR036890">
    <property type="entry name" value="HATPase_C_sf"/>
</dbReference>
<dbReference type="InterPro" id="IPR003594">
    <property type="entry name" value="HATPase_dom"/>
</dbReference>
<dbReference type="SUPFAM" id="SSF47384">
    <property type="entry name" value="Homodimeric domain of signal transducing histidine kinase"/>
    <property type="match status" value="1"/>
</dbReference>
<dbReference type="CDD" id="cd00082">
    <property type="entry name" value="HisKA"/>
    <property type="match status" value="1"/>
</dbReference>
<dbReference type="Proteomes" id="UP001499978">
    <property type="component" value="Unassembled WGS sequence"/>
</dbReference>
<dbReference type="GO" id="GO:0016301">
    <property type="term" value="F:kinase activity"/>
    <property type="evidence" value="ECO:0007669"/>
    <property type="project" value="UniProtKB-KW"/>
</dbReference>
<comment type="catalytic activity">
    <reaction evidence="1">
        <text>ATP + protein L-histidine = ADP + protein N-phospho-L-histidine.</text>
        <dbReference type="EC" id="2.7.13.3"/>
    </reaction>
</comment>
<comment type="subcellular location">
    <subcellularLocation>
        <location evidence="2">Cell membrane</location>
        <topology evidence="2">Multi-pass membrane protein</topology>
    </subcellularLocation>
</comment>
<protein>
    <recommendedName>
        <fullName evidence="3">histidine kinase</fullName>
        <ecNumber evidence="3">2.7.13.3</ecNumber>
    </recommendedName>
</protein>
<feature type="domain" description="Histidine kinase" evidence="14">
    <location>
        <begin position="217"/>
        <end position="411"/>
    </location>
</feature>
<evidence type="ECO:0000256" key="7">
    <source>
        <dbReference type="ARBA" id="ARBA00022692"/>
    </source>
</evidence>
<dbReference type="Pfam" id="PF00672">
    <property type="entry name" value="HAMP"/>
    <property type="match status" value="1"/>
</dbReference>
<feature type="transmembrane region" description="Helical" evidence="13">
    <location>
        <begin position="133"/>
        <end position="152"/>
    </location>
</feature>
<dbReference type="PANTHER" id="PTHR44936">
    <property type="entry name" value="SENSOR PROTEIN CREC"/>
    <property type="match status" value="1"/>
</dbReference>
<dbReference type="InterPro" id="IPR003660">
    <property type="entry name" value="HAMP_dom"/>
</dbReference>
<dbReference type="Pfam" id="PF00512">
    <property type="entry name" value="HisKA"/>
    <property type="match status" value="1"/>
</dbReference>
<feature type="domain" description="HAMP" evidence="15">
    <location>
        <begin position="157"/>
        <end position="209"/>
    </location>
</feature>
<evidence type="ECO:0000256" key="1">
    <source>
        <dbReference type="ARBA" id="ARBA00000085"/>
    </source>
</evidence>
<keyword evidence="9 16" id="KW-0418">Kinase</keyword>
<evidence type="ECO:0000256" key="12">
    <source>
        <dbReference type="ARBA" id="ARBA00023012"/>
    </source>
</evidence>
<name>A0ABN3N2Q1_9ACTN</name>
<dbReference type="Gene3D" id="1.10.287.130">
    <property type="match status" value="1"/>
</dbReference>
<evidence type="ECO:0000313" key="17">
    <source>
        <dbReference type="Proteomes" id="UP001499978"/>
    </source>
</evidence>
<evidence type="ECO:0000256" key="11">
    <source>
        <dbReference type="ARBA" id="ARBA00022989"/>
    </source>
</evidence>
<keyword evidence="12" id="KW-0902">Two-component regulatory system</keyword>
<organism evidence="16 17">
    <name type="scientific">Pilimelia columellifera subsp. columellifera</name>
    <dbReference type="NCBI Taxonomy" id="706583"/>
    <lineage>
        <taxon>Bacteria</taxon>
        <taxon>Bacillati</taxon>
        <taxon>Actinomycetota</taxon>
        <taxon>Actinomycetes</taxon>
        <taxon>Micromonosporales</taxon>
        <taxon>Micromonosporaceae</taxon>
        <taxon>Pilimelia</taxon>
    </lineage>
</organism>
<reference evidence="16 17" key="1">
    <citation type="journal article" date="2019" name="Int. J. Syst. Evol. Microbiol.">
        <title>The Global Catalogue of Microorganisms (GCM) 10K type strain sequencing project: providing services to taxonomists for standard genome sequencing and annotation.</title>
        <authorList>
            <consortium name="The Broad Institute Genomics Platform"/>
            <consortium name="The Broad Institute Genome Sequencing Center for Infectious Disease"/>
            <person name="Wu L."/>
            <person name="Ma J."/>
        </authorList>
    </citation>
    <scope>NUCLEOTIDE SEQUENCE [LARGE SCALE GENOMIC DNA]</scope>
    <source>
        <strain evidence="16 17">JCM 3367</strain>
    </source>
</reference>
<accession>A0ABN3N2Q1</accession>
<comment type="caution">
    <text evidence="16">The sequence shown here is derived from an EMBL/GenBank/DDBJ whole genome shotgun (WGS) entry which is preliminary data.</text>
</comment>
<dbReference type="PANTHER" id="PTHR44936:SF9">
    <property type="entry name" value="SENSOR PROTEIN CREC"/>
    <property type="match status" value="1"/>
</dbReference>
<dbReference type="SMART" id="SM00304">
    <property type="entry name" value="HAMP"/>
    <property type="match status" value="1"/>
</dbReference>